<feature type="domain" description="Response regulatory" evidence="10">
    <location>
        <begin position="119"/>
        <end position="233"/>
    </location>
</feature>
<evidence type="ECO:0000256" key="6">
    <source>
        <dbReference type="ARBA" id="ARBA00050665"/>
    </source>
</evidence>
<keyword evidence="5" id="KW-0067">ATP-binding</keyword>
<dbReference type="InterPro" id="IPR008269">
    <property type="entry name" value="Lon_proteolytic"/>
</dbReference>
<dbReference type="InterPro" id="IPR027417">
    <property type="entry name" value="P-loop_NTPase"/>
</dbReference>
<dbReference type="KEGG" id="dwd:DSCW_16970"/>
<organism evidence="12 13">
    <name type="scientific">Desulfosarcina widdelii</name>
    <dbReference type="NCBI Taxonomy" id="947919"/>
    <lineage>
        <taxon>Bacteria</taxon>
        <taxon>Pseudomonadati</taxon>
        <taxon>Thermodesulfobacteriota</taxon>
        <taxon>Desulfobacteria</taxon>
        <taxon>Desulfobacterales</taxon>
        <taxon>Desulfosarcinaceae</taxon>
        <taxon>Desulfosarcina</taxon>
    </lineage>
</organism>
<dbReference type="InterPro" id="IPR011006">
    <property type="entry name" value="CheY-like_superfamily"/>
</dbReference>
<evidence type="ECO:0000256" key="1">
    <source>
        <dbReference type="ARBA" id="ARBA00022670"/>
    </source>
</evidence>
<evidence type="ECO:0000259" key="10">
    <source>
        <dbReference type="PROSITE" id="PS50110"/>
    </source>
</evidence>
<evidence type="ECO:0000256" key="9">
    <source>
        <dbReference type="PROSITE-ProRule" id="PRU01122"/>
    </source>
</evidence>
<dbReference type="InterPro" id="IPR001789">
    <property type="entry name" value="Sig_transdc_resp-reg_receiver"/>
</dbReference>
<dbReference type="GO" id="GO:0004176">
    <property type="term" value="F:ATP-dependent peptidase activity"/>
    <property type="evidence" value="ECO:0007669"/>
    <property type="project" value="UniProtKB-UniRule"/>
</dbReference>
<keyword evidence="8" id="KW-0597">Phosphoprotein</keyword>
<dbReference type="PROSITE" id="PS51786">
    <property type="entry name" value="LON_PROTEOLYTIC"/>
    <property type="match status" value="1"/>
</dbReference>
<dbReference type="Gene3D" id="1.20.5.5270">
    <property type="match status" value="1"/>
</dbReference>
<evidence type="ECO:0000256" key="2">
    <source>
        <dbReference type="ARBA" id="ARBA00022741"/>
    </source>
</evidence>
<evidence type="ECO:0000256" key="4">
    <source>
        <dbReference type="ARBA" id="ARBA00022825"/>
    </source>
</evidence>
<gene>
    <name evidence="12" type="ORF">DSCW_16970</name>
</gene>
<dbReference type="AlphaFoldDB" id="A0A5K7Z0U4"/>
<evidence type="ECO:0000259" key="11">
    <source>
        <dbReference type="PROSITE" id="PS51786"/>
    </source>
</evidence>
<dbReference type="GO" id="GO:0006508">
    <property type="term" value="P:proteolysis"/>
    <property type="evidence" value="ECO:0007669"/>
    <property type="project" value="UniProtKB-KW"/>
</dbReference>
<evidence type="ECO:0000256" key="7">
    <source>
        <dbReference type="ARBA" id="ARBA00066743"/>
    </source>
</evidence>
<dbReference type="Pfam" id="PF22667">
    <property type="entry name" value="Lon_lid"/>
    <property type="match status" value="1"/>
</dbReference>
<dbReference type="GO" id="GO:0000160">
    <property type="term" value="P:phosphorelay signal transduction system"/>
    <property type="evidence" value="ECO:0007669"/>
    <property type="project" value="InterPro"/>
</dbReference>
<dbReference type="SUPFAM" id="SSF52540">
    <property type="entry name" value="P-loop containing nucleoside triphosphate hydrolases"/>
    <property type="match status" value="1"/>
</dbReference>
<evidence type="ECO:0000256" key="3">
    <source>
        <dbReference type="ARBA" id="ARBA00022801"/>
    </source>
</evidence>
<dbReference type="EC" id="3.4.21.53" evidence="7 9"/>
<keyword evidence="2" id="KW-0547">Nucleotide-binding</keyword>
<dbReference type="InterPro" id="IPR054594">
    <property type="entry name" value="Lon_lid"/>
</dbReference>
<dbReference type="InterPro" id="IPR020568">
    <property type="entry name" value="Ribosomal_Su5_D2-typ_SF"/>
</dbReference>
<dbReference type="Pfam" id="PF00004">
    <property type="entry name" value="AAA"/>
    <property type="match status" value="1"/>
</dbReference>
<dbReference type="NCBIfam" id="TIGR00763">
    <property type="entry name" value="lon"/>
    <property type="match status" value="1"/>
</dbReference>
<dbReference type="GO" id="GO:0005524">
    <property type="term" value="F:ATP binding"/>
    <property type="evidence" value="ECO:0007669"/>
    <property type="project" value="UniProtKB-KW"/>
</dbReference>
<feature type="active site" evidence="9">
    <location>
        <position position="619"/>
    </location>
</feature>
<feature type="modified residue" description="4-aspartylphosphate" evidence="8">
    <location>
        <position position="168"/>
    </location>
</feature>
<keyword evidence="1 9" id="KW-0645">Protease</keyword>
<dbReference type="PANTHER" id="PTHR10046">
    <property type="entry name" value="ATP DEPENDENT LON PROTEASE FAMILY MEMBER"/>
    <property type="match status" value="1"/>
</dbReference>
<accession>A0A5K7Z0U4</accession>
<comment type="catalytic activity">
    <reaction evidence="6 9">
        <text>Hydrolysis of proteins in presence of ATP.</text>
        <dbReference type="EC" id="3.4.21.53"/>
    </reaction>
</comment>
<dbReference type="InterPro" id="IPR004815">
    <property type="entry name" value="Lon_bac/euk-typ"/>
</dbReference>
<reference evidence="12 13" key="1">
    <citation type="submission" date="2019-11" db="EMBL/GenBank/DDBJ databases">
        <title>Comparative genomics of hydrocarbon-degrading Desulfosarcina strains.</title>
        <authorList>
            <person name="Watanabe M."/>
            <person name="Kojima H."/>
            <person name="Fukui M."/>
        </authorList>
    </citation>
    <scope>NUCLEOTIDE SEQUENCE [LARGE SCALE GENOMIC DNA]</scope>
    <source>
        <strain evidence="12 13">PP31</strain>
    </source>
</reference>
<name>A0A5K7Z0U4_9BACT</name>
<feature type="domain" description="Lon proteolytic" evidence="11">
    <location>
        <begin position="489"/>
        <end position="670"/>
    </location>
</feature>
<dbReference type="InterPro" id="IPR027065">
    <property type="entry name" value="Lon_Prtase"/>
</dbReference>
<dbReference type="Pfam" id="PF00072">
    <property type="entry name" value="Response_reg"/>
    <property type="match status" value="1"/>
</dbReference>
<keyword evidence="4 9" id="KW-0720">Serine protease</keyword>
<dbReference type="Gene3D" id="3.40.50.2300">
    <property type="match status" value="1"/>
</dbReference>
<dbReference type="GO" id="GO:0016887">
    <property type="term" value="F:ATP hydrolysis activity"/>
    <property type="evidence" value="ECO:0007669"/>
    <property type="project" value="InterPro"/>
</dbReference>
<dbReference type="SMART" id="SM00448">
    <property type="entry name" value="REC"/>
    <property type="match status" value="1"/>
</dbReference>
<dbReference type="OrthoDB" id="9803599at2"/>
<evidence type="ECO:0000313" key="12">
    <source>
        <dbReference type="EMBL" id="BBO74280.1"/>
    </source>
</evidence>
<dbReference type="SUPFAM" id="SSF54211">
    <property type="entry name" value="Ribosomal protein S5 domain 2-like"/>
    <property type="match status" value="1"/>
</dbReference>
<dbReference type="FunFam" id="3.40.50.300:FF:000021">
    <property type="entry name" value="Lon protease homolog"/>
    <property type="match status" value="1"/>
</dbReference>
<dbReference type="Proteomes" id="UP000427769">
    <property type="component" value="Chromosome"/>
</dbReference>
<dbReference type="GO" id="GO:0030163">
    <property type="term" value="P:protein catabolic process"/>
    <property type="evidence" value="ECO:0007669"/>
    <property type="project" value="InterPro"/>
</dbReference>
<keyword evidence="13" id="KW-1185">Reference proteome</keyword>
<dbReference type="GO" id="GO:0004252">
    <property type="term" value="F:serine-type endopeptidase activity"/>
    <property type="evidence" value="ECO:0007669"/>
    <property type="project" value="UniProtKB-UniRule"/>
</dbReference>
<dbReference type="Gene3D" id="1.10.8.60">
    <property type="match status" value="1"/>
</dbReference>
<comment type="similarity">
    <text evidence="9">Belongs to the peptidase S16 family.</text>
</comment>
<dbReference type="Gene3D" id="3.30.230.10">
    <property type="match status" value="1"/>
</dbReference>
<dbReference type="SUPFAM" id="SSF52172">
    <property type="entry name" value="CheY-like"/>
    <property type="match status" value="1"/>
</dbReference>
<sequence length="672" mass="74661">MRIFKKEAPPEVQEPQPSEMDRFRVAVREAGMPADVVETTLKEIDRIAKMPSGSAEHTIGVNYLDYLTHLPWNRTTEDCLDLKTARRILDDEHDGLPEIKSRVMEHLAVKILQSERRHNILVVDDEKITRRNLEHVLSRDGYRVNTAANGLEAIQRLNERAFDVVITDLKMEHADGMQVLDAAKRKNPHTEVIVITGYATVPAAVSAMRKGSHHFLAKPLKLDEIRSTVNSALQPKQTRLDHRGPVLCFVGPPGTGKTSLGQSIARSMQRRFVRISLAGMKDEAQLRGHRRSYVGALPGRIIQEIRRSETSNPVFMLDEMDKIGQEFKGDPAAVLLEVLDPQQNSHFMDHYLDLPFDLSKVMFIATANTVDAIPEALVDRLEVIELSGYSEKEKTRIALNHLIPRAIEENGLDRREIGFDTNAVARIIREYTREAGLRGLQRQIASLCRKIALEQVDRENGSYPVTVNKEMVVELLGPPRHTFEVKQAKDRVGVATGLAWTRTGGEIVFVEATKMRGTNQLILTGSLGTVMKESAQAAMSYIRSHADRFNIPDSFFEKHDVHIHIPAGAIPKDGTSAGVTIAVAVLSMITGRPCCREVAMTGELTLTGRILPVGGIKEKLLAAHRAGVRTVIIPAKNSIDLERMGEDMNTSLTIVPIEDLSDAIEKALAAVP</sequence>
<protein>
    <recommendedName>
        <fullName evidence="7 9">endopeptidase La</fullName>
        <ecNumber evidence="7 9">3.4.21.53</ecNumber>
    </recommendedName>
</protein>
<keyword evidence="3 9" id="KW-0378">Hydrolase</keyword>
<evidence type="ECO:0000313" key="13">
    <source>
        <dbReference type="Proteomes" id="UP000427769"/>
    </source>
</evidence>
<dbReference type="Gene3D" id="3.40.50.300">
    <property type="entry name" value="P-loop containing nucleotide triphosphate hydrolases"/>
    <property type="match status" value="1"/>
</dbReference>
<feature type="active site" evidence="9">
    <location>
        <position position="576"/>
    </location>
</feature>
<dbReference type="InterPro" id="IPR003593">
    <property type="entry name" value="AAA+_ATPase"/>
</dbReference>
<dbReference type="RefSeq" id="WP_155303322.1">
    <property type="nucleotide sequence ID" value="NZ_AP021875.1"/>
</dbReference>
<dbReference type="InterPro" id="IPR003959">
    <property type="entry name" value="ATPase_AAA_core"/>
</dbReference>
<dbReference type="SMART" id="SM00382">
    <property type="entry name" value="AAA"/>
    <property type="match status" value="1"/>
</dbReference>
<dbReference type="PRINTS" id="PR00830">
    <property type="entry name" value="ENDOLAPTASE"/>
</dbReference>
<evidence type="ECO:0000256" key="5">
    <source>
        <dbReference type="ARBA" id="ARBA00022840"/>
    </source>
</evidence>
<dbReference type="EMBL" id="AP021875">
    <property type="protein sequence ID" value="BBO74280.1"/>
    <property type="molecule type" value="Genomic_DNA"/>
</dbReference>
<dbReference type="Pfam" id="PF05362">
    <property type="entry name" value="Lon_C"/>
    <property type="match status" value="1"/>
</dbReference>
<evidence type="ECO:0000256" key="8">
    <source>
        <dbReference type="PROSITE-ProRule" id="PRU00169"/>
    </source>
</evidence>
<dbReference type="PROSITE" id="PS50110">
    <property type="entry name" value="RESPONSE_REGULATORY"/>
    <property type="match status" value="1"/>
</dbReference>
<proteinExistence type="inferred from homology"/>
<dbReference type="InterPro" id="IPR014721">
    <property type="entry name" value="Ribsml_uS5_D2-typ_fold_subgr"/>
</dbReference>